<dbReference type="Gene3D" id="3.40.50.150">
    <property type="entry name" value="Vaccinia Virus protein VP39"/>
    <property type="match status" value="1"/>
</dbReference>
<evidence type="ECO:0000313" key="2">
    <source>
        <dbReference type="Proteomes" id="UP000198875"/>
    </source>
</evidence>
<dbReference type="SUPFAM" id="SSF53335">
    <property type="entry name" value="S-adenosyl-L-methionine-dependent methyltransferases"/>
    <property type="match status" value="1"/>
</dbReference>
<gene>
    <name evidence="1" type="ORF">BN971_01188</name>
</gene>
<dbReference type="OrthoDB" id="161159at2"/>
<dbReference type="Proteomes" id="UP000198875">
    <property type="component" value="Unassembled WGS sequence"/>
</dbReference>
<reference evidence="1 2" key="1">
    <citation type="submission" date="2015-03" db="EMBL/GenBank/DDBJ databases">
        <authorList>
            <person name="Murphy D."/>
        </authorList>
    </citation>
    <scope>NUCLEOTIDE SEQUENCE [LARGE SCALE GENOMIC DNA]</scope>
    <source>
        <strain evidence="1 2">DSM 44277</strain>
    </source>
</reference>
<dbReference type="RefSeq" id="WP_139027053.1">
    <property type="nucleotide sequence ID" value="NZ_CSTD01000001.1"/>
</dbReference>
<sequence length="247" mass="27423">MSHVEQVAFFKAVVDANLELVAGASVLEIGSYDVNGSVRNLFAAAGRYVGVDLVAGPGVDVVRFGHQIDDPDSSYDVTVSGECFEHDPHWHETFLNMVRLTRPGGLVAVSCASRGRPEHGTSRSDTALSPGTQAAGLDYYRNLNKRDFEDTLPLRSMFAEYRFWYMPTHFDLYFAGIKAGDAGGQARARLPGDAAVKHIRSLMPWQDKAYRVPLRVLSRIVPEPLYQSLALPYWLKLLSLSPEQQHQ</sequence>
<protein>
    <submittedName>
        <fullName evidence="1">Uncharacterized protein</fullName>
    </submittedName>
</protein>
<dbReference type="EMBL" id="CSTD01000001">
    <property type="protein sequence ID" value="CPR08126.1"/>
    <property type="molecule type" value="Genomic_DNA"/>
</dbReference>
<accession>A0A0U0W4Y7</accession>
<dbReference type="Pfam" id="PF13489">
    <property type="entry name" value="Methyltransf_23"/>
    <property type="match status" value="1"/>
</dbReference>
<name>A0A0U0W4Y7_MYCBE</name>
<dbReference type="AlphaFoldDB" id="A0A0U0W4Y7"/>
<organism evidence="1 2">
    <name type="scientific">Mycobacterium bohemicum DSM 44277</name>
    <dbReference type="NCBI Taxonomy" id="1236609"/>
    <lineage>
        <taxon>Bacteria</taxon>
        <taxon>Bacillati</taxon>
        <taxon>Actinomycetota</taxon>
        <taxon>Actinomycetes</taxon>
        <taxon>Mycobacteriales</taxon>
        <taxon>Mycobacteriaceae</taxon>
        <taxon>Mycobacterium</taxon>
    </lineage>
</organism>
<evidence type="ECO:0000313" key="1">
    <source>
        <dbReference type="EMBL" id="CPR08126.1"/>
    </source>
</evidence>
<dbReference type="InterPro" id="IPR029063">
    <property type="entry name" value="SAM-dependent_MTases_sf"/>
</dbReference>
<proteinExistence type="predicted"/>